<dbReference type="RefSeq" id="WP_054873252.1">
    <property type="nucleotide sequence ID" value="NZ_LKET01000008.1"/>
</dbReference>
<feature type="domain" description="Putative amidase" evidence="2">
    <location>
        <begin position="203"/>
        <end position="366"/>
    </location>
</feature>
<proteinExistence type="predicted"/>
<dbReference type="STRING" id="36849.OXPF_00880"/>
<dbReference type="Proteomes" id="UP000050326">
    <property type="component" value="Unassembled WGS sequence"/>
</dbReference>
<dbReference type="PANTHER" id="PTHR40032">
    <property type="entry name" value="EXPORTED PROTEIN-RELATED"/>
    <property type="match status" value="1"/>
</dbReference>
<accession>A0A0P8WC38</accession>
<evidence type="ECO:0000313" key="4">
    <source>
        <dbReference type="Proteomes" id="UP000050326"/>
    </source>
</evidence>
<dbReference type="InterPro" id="IPR024301">
    <property type="entry name" value="Amidase_6"/>
</dbReference>
<dbReference type="Pfam" id="PF12671">
    <property type="entry name" value="Amidase_6"/>
    <property type="match status" value="1"/>
</dbReference>
<protein>
    <submittedName>
        <fullName evidence="3">Putative amidase domain protein</fullName>
    </submittedName>
</protein>
<evidence type="ECO:0000256" key="1">
    <source>
        <dbReference type="SAM" id="Phobius"/>
    </source>
</evidence>
<dbReference type="OrthoDB" id="2194542at2"/>
<feature type="transmembrane region" description="Helical" evidence="1">
    <location>
        <begin position="9"/>
        <end position="28"/>
    </location>
</feature>
<dbReference type="PANTHER" id="PTHR40032:SF1">
    <property type="entry name" value="EXPORTED PROTEIN"/>
    <property type="match status" value="1"/>
</dbReference>
<sequence>MNILKKIKIKYAIAVISAAAVFLIFYWSESYGYDKVINLLTGNEDIVAVLDNYFTQRCAALVKGDPSLVEGQFDKTSTYGRWSYEHEVTRIKLVKQWAEARGIEFKDCQYKFKIFSIKKGEDSVRIYMSVRTKLSYIYKDLPETINEFSLGTRHTLKLVNRDDNWYVTVDWYSDPLEDTQVAGTDAPLPDVAIETSTAYAKVKYNREKAVEYADKYSGANWDLDDGYKYNTKYRNYADLGGDCANFASQALSDKNAGGLRMGGNWKYYKGSGSRAWVNAGSFTQSLLYSGRARLVAKGKYDKVVNSIKNISPGDIISYEKKGDIVHVSIVTAIDSKGIPLVNSHTNDRYHVPWDLGWGDKGVNFWLLRIND</sequence>
<keyword evidence="1" id="KW-1133">Transmembrane helix</keyword>
<keyword evidence="1" id="KW-0472">Membrane</keyword>
<dbReference type="AlphaFoldDB" id="A0A0P8WC38"/>
<evidence type="ECO:0000313" key="3">
    <source>
        <dbReference type="EMBL" id="KPU46301.1"/>
    </source>
</evidence>
<keyword evidence="4" id="KW-1185">Reference proteome</keyword>
<gene>
    <name evidence="3" type="ORF">OXPF_00880</name>
</gene>
<reference evidence="3 4" key="1">
    <citation type="submission" date="2015-09" db="EMBL/GenBank/DDBJ databases">
        <title>Genome sequence of Oxobacter pfennigii DSM 3222.</title>
        <authorList>
            <person name="Poehlein A."/>
            <person name="Bengelsdorf F.R."/>
            <person name="Schiel-Bengelsdorf B."/>
            <person name="Duerre P."/>
            <person name="Daniel R."/>
        </authorList>
    </citation>
    <scope>NUCLEOTIDE SEQUENCE [LARGE SCALE GENOMIC DNA]</scope>
    <source>
        <strain evidence="3 4">DSM 3222</strain>
    </source>
</reference>
<dbReference type="PATRIC" id="fig|36849.3.peg.100"/>
<name>A0A0P8WC38_9CLOT</name>
<evidence type="ECO:0000259" key="2">
    <source>
        <dbReference type="Pfam" id="PF12671"/>
    </source>
</evidence>
<organism evidence="3 4">
    <name type="scientific">Oxobacter pfennigii</name>
    <dbReference type="NCBI Taxonomy" id="36849"/>
    <lineage>
        <taxon>Bacteria</taxon>
        <taxon>Bacillati</taxon>
        <taxon>Bacillota</taxon>
        <taxon>Clostridia</taxon>
        <taxon>Eubacteriales</taxon>
        <taxon>Clostridiaceae</taxon>
        <taxon>Oxobacter</taxon>
    </lineage>
</organism>
<comment type="caution">
    <text evidence="3">The sequence shown here is derived from an EMBL/GenBank/DDBJ whole genome shotgun (WGS) entry which is preliminary data.</text>
</comment>
<dbReference type="EMBL" id="LKET01000008">
    <property type="protein sequence ID" value="KPU46301.1"/>
    <property type="molecule type" value="Genomic_DNA"/>
</dbReference>
<keyword evidence="1" id="KW-0812">Transmembrane</keyword>